<comment type="similarity">
    <text evidence="2 9">Belongs to the membrane fusion protein (MFP) (TC 8.A.1) family.</text>
</comment>
<dbReference type="RefSeq" id="WP_120013726.1">
    <property type="nucleotide sequence ID" value="NZ_QZWZ01000005.1"/>
</dbReference>
<keyword evidence="4 9" id="KW-1003">Cell membrane</keyword>
<proteinExistence type="inferred from homology"/>
<evidence type="ECO:0000256" key="3">
    <source>
        <dbReference type="ARBA" id="ARBA00022448"/>
    </source>
</evidence>
<organism evidence="13 14">
    <name type="scientific">Mesorhizobium waimense</name>
    <dbReference type="NCBI Taxonomy" id="1300307"/>
    <lineage>
        <taxon>Bacteria</taxon>
        <taxon>Pseudomonadati</taxon>
        <taxon>Pseudomonadota</taxon>
        <taxon>Alphaproteobacteria</taxon>
        <taxon>Hyphomicrobiales</taxon>
        <taxon>Phyllobacteriaceae</taxon>
        <taxon>Mesorhizobium</taxon>
    </lineage>
</organism>
<dbReference type="Gene3D" id="2.40.30.170">
    <property type="match status" value="1"/>
</dbReference>
<dbReference type="PRINTS" id="PR01490">
    <property type="entry name" value="RTXTOXIND"/>
</dbReference>
<keyword evidence="8 9" id="KW-0472">Membrane</keyword>
<dbReference type="GO" id="GO:0015031">
    <property type="term" value="P:protein transport"/>
    <property type="evidence" value="ECO:0007669"/>
    <property type="project" value="InterPro"/>
</dbReference>
<reference evidence="13 14" key="1">
    <citation type="submission" date="2018-09" db="EMBL/GenBank/DDBJ databases">
        <title>Mesorhizobium carmichaelinearum sp. nov. isolated from Carmichaelinea spp. root nodules in New Zealand.</title>
        <authorList>
            <person name="De Meyer S.E."/>
        </authorList>
    </citation>
    <scope>NUCLEOTIDE SEQUENCE [LARGE SCALE GENOMIC DNA]</scope>
    <source>
        <strain evidence="13 14">ICMP19557</strain>
    </source>
</reference>
<dbReference type="NCBIfam" id="TIGR01843">
    <property type="entry name" value="type_I_hlyD"/>
    <property type="match status" value="1"/>
</dbReference>
<evidence type="ECO:0000256" key="2">
    <source>
        <dbReference type="ARBA" id="ARBA00009477"/>
    </source>
</evidence>
<feature type="coiled-coil region" evidence="10">
    <location>
        <begin position="263"/>
        <end position="297"/>
    </location>
</feature>
<keyword evidence="3 9" id="KW-0813">Transport</keyword>
<keyword evidence="14" id="KW-1185">Reference proteome</keyword>
<keyword evidence="5 9" id="KW-0997">Cell inner membrane</keyword>
<dbReference type="Pfam" id="PF26002">
    <property type="entry name" value="Beta-barrel_AprE"/>
    <property type="match status" value="1"/>
</dbReference>
<evidence type="ECO:0000256" key="7">
    <source>
        <dbReference type="ARBA" id="ARBA00022989"/>
    </source>
</evidence>
<evidence type="ECO:0000256" key="1">
    <source>
        <dbReference type="ARBA" id="ARBA00004377"/>
    </source>
</evidence>
<dbReference type="InterPro" id="IPR058781">
    <property type="entry name" value="HH_AprE-like"/>
</dbReference>
<dbReference type="AlphaFoldDB" id="A0A3A5L2L9"/>
<evidence type="ECO:0000256" key="4">
    <source>
        <dbReference type="ARBA" id="ARBA00022475"/>
    </source>
</evidence>
<dbReference type="Gene3D" id="2.40.50.100">
    <property type="match status" value="1"/>
</dbReference>
<keyword evidence="6 9" id="KW-0812">Transmembrane</keyword>
<gene>
    <name evidence="13" type="ORF">D3227_08760</name>
</gene>
<dbReference type="PANTHER" id="PTHR30386">
    <property type="entry name" value="MEMBRANE FUSION SUBUNIT OF EMRAB-TOLC MULTIDRUG EFFLUX PUMP"/>
    <property type="match status" value="1"/>
</dbReference>
<evidence type="ECO:0000256" key="9">
    <source>
        <dbReference type="RuleBase" id="RU365093"/>
    </source>
</evidence>
<evidence type="ECO:0000313" key="13">
    <source>
        <dbReference type="EMBL" id="RJT40635.1"/>
    </source>
</evidence>
<dbReference type="OrthoDB" id="9810980at2"/>
<evidence type="ECO:0000313" key="14">
    <source>
        <dbReference type="Proteomes" id="UP000272706"/>
    </source>
</evidence>
<dbReference type="InterPro" id="IPR058982">
    <property type="entry name" value="Beta-barrel_AprE"/>
</dbReference>
<evidence type="ECO:0000256" key="10">
    <source>
        <dbReference type="SAM" id="Coils"/>
    </source>
</evidence>
<keyword evidence="10" id="KW-0175">Coiled coil</keyword>
<dbReference type="InterPro" id="IPR010129">
    <property type="entry name" value="T1SS_HlyD"/>
</dbReference>
<comment type="caution">
    <text evidence="13">The sequence shown here is derived from an EMBL/GenBank/DDBJ whole genome shotgun (WGS) entry which is preliminary data.</text>
</comment>
<dbReference type="Pfam" id="PF25994">
    <property type="entry name" value="HH_AprE"/>
    <property type="match status" value="1"/>
</dbReference>
<accession>A0A3A5L2L9</accession>
<dbReference type="InterPro" id="IPR050739">
    <property type="entry name" value="MFP"/>
</dbReference>
<sequence>MTTEIAKVHDMQWYSEVPRSIRKQTVVGILLISVAFGGFGTWAFTAPLASAIVAQGSFVATGQNKVIQHLEGGIIKEILVSEGDHVSLDQPLVRLDETAAQTNERQLFLRKARLEAIAARLNAEVQDSDKIQFPKIVTDNQYDPEIAPIMESQQLNFAAAISKRSSEIGLFDQNIKAMQFRNEGIEEQISSVRRQLQFLKEEYGGKKKLLDQGLIRGTEVKAIQRAMADADGQIGKMVAEVSENREQIVRFEQQITQTKDAYRQAALQELQSLEAELDAVREQSREAQNVLRRVTINAPVPGTIIRMHYHTAGGVIESGKAILEILPSDVPLVIEAQVPRTDIDNVKVGQQASIRLIALNRRTTPVLEGEVYYVSADALPEMSGPTPKEVYLARVRLPASELAKAHGFTPTPGMPAEILVQTESRTFFSYLTKPIADSMARAFMEQ</sequence>
<dbReference type="Proteomes" id="UP000272706">
    <property type="component" value="Unassembled WGS sequence"/>
</dbReference>
<evidence type="ECO:0000256" key="5">
    <source>
        <dbReference type="ARBA" id="ARBA00022519"/>
    </source>
</evidence>
<name>A0A3A5L2L9_9HYPH</name>
<feature type="domain" description="AprE-like beta-barrel" evidence="12">
    <location>
        <begin position="332"/>
        <end position="423"/>
    </location>
</feature>
<comment type="subcellular location">
    <subcellularLocation>
        <location evidence="1 9">Cell inner membrane</location>
        <topology evidence="1 9">Single-pass membrane protein</topology>
    </subcellularLocation>
</comment>
<evidence type="ECO:0000256" key="6">
    <source>
        <dbReference type="ARBA" id="ARBA00022692"/>
    </source>
</evidence>
<protein>
    <recommendedName>
        <fullName evidence="9">Membrane fusion protein (MFP) family protein</fullName>
    </recommendedName>
</protein>
<dbReference type="SUPFAM" id="SSF51230">
    <property type="entry name" value="Single hybrid motif"/>
    <property type="match status" value="1"/>
</dbReference>
<feature type="domain" description="AprE-like long alpha-helical hairpin" evidence="11">
    <location>
        <begin position="100"/>
        <end position="289"/>
    </location>
</feature>
<dbReference type="EMBL" id="QZWZ01000005">
    <property type="protein sequence ID" value="RJT40635.1"/>
    <property type="molecule type" value="Genomic_DNA"/>
</dbReference>
<dbReference type="GO" id="GO:0005886">
    <property type="term" value="C:plasma membrane"/>
    <property type="evidence" value="ECO:0007669"/>
    <property type="project" value="UniProtKB-SubCell"/>
</dbReference>
<dbReference type="PANTHER" id="PTHR30386:SF17">
    <property type="entry name" value="ALKALINE PROTEASE SECRETION PROTEIN APRE"/>
    <property type="match status" value="1"/>
</dbReference>
<keyword evidence="7 9" id="KW-1133">Transmembrane helix</keyword>
<evidence type="ECO:0000256" key="8">
    <source>
        <dbReference type="ARBA" id="ARBA00023136"/>
    </source>
</evidence>
<evidence type="ECO:0000259" key="11">
    <source>
        <dbReference type="Pfam" id="PF25994"/>
    </source>
</evidence>
<feature type="transmembrane region" description="Helical" evidence="9">
    <location>
        <begin position="25"/>
        <end position="44"/>
    </location>
</feature>
<dbReference type="InterPro" id="IPR011053">
    <property type="entry name" value="Single_hybrid_motif"/>
</dbReference>
<evidence type="ECO:0000259" key="12">
    <source>
        <dbReference type="Pfam" id="PF26002"/>
    </source>
</evidence>